<gene>
    <name evidence="2" type="ORF">SAMN04487834_100812</name>
</gene>
<dbReference type="PANTHER" id="PTHR38030:SF2">
    <property type="entry name" value="PROTOPORPHYRINOGEN IX DEHYDROGENASE [QUINONE]"/>
    <property type="match status" value="1"/>
</dbReference>
<dbReference type="Gene3D" id="3.40.50.360">
    <property type="match status" value="1"/>
</dbReference>
<dbReference type="InterPro" id="IPR026816">
    <property type="entry name" value="Flavodoxin_dom"/>
</dbReference>
<dbReference type="STRING" id="322505.SAMN04487836_11546"/>
<dbReference type="PROSITE" id="PS50902">
    <property type="entry name" value="FLAVODOXIN_LIKE"/>
    <property type="match status" value="1"/>
</dbReference>
<dbReference type="GO" id="GO:0009055">
    <property type="term" value="F:electron transfer activity"/>
    <property type="evidence" value="ECO:0007669"/>
    <property type="project" value="InterPro"/>
</dbReference>
<dbReference type="InterPro" id="IPR008254">
    <property type="entry name" value="Flavodoxin/NO_synth"/>
</dbReference>
<name>A0A1H6RAV8_9FIRM</name>
<evidence type="ECO:0000313" key="2">
    <source>
        <dbReference type="EMBL" id="SEI52951.1"/>
    </source>
</evidence>
<dbReference type="Proteomes" id="UP000183028">
    <property type="component" value="Unassembled WGS sequence"/>
</dbReference>
<keyword evidence="3" id="KW-1185">Reference proteome</keyword>
<feature type="domain" description="Flavodoxin-like" evidence="1">
    <location>
        <begin position="2"/>
        <end position="171"/>
    </location>
</feature>
<dbReference type="eggNOG" id="COG4635">
    <property type="taxonomic scope" value="Bacteria"/>
</dbReference>
<evidence type="ECO:0000259" key="1">
    <source>
        <dbReference type="PROSITE" id="PS50902"/>
    </source>
</evidence>
<dbReference type="GO" id="GO:0006783">
    <property type="term" value="P:heme biosynthetic process"/>
    <property type="evidence" value="ECO:0007669"/>
    <property type="project" value="TreeGrafter"/>
</dbReference>
<dbReference type="Pfam" id="PF12724">
    <property type="entry name" value="Flavodoxin_5"/>
    <property type="match status" value="1"/>
</dbReference>
<dbReference type="PANTHER" id="PTHR38030">
    <property type="entry name" value="PROTOPORPHYRINOGEN IX DEHYDROGENASE [MENAQUINONE]"/>
    <property type="match status" value="1"/>
</dbReference>
<dbReference type="RefSeq" id="WP_074731367.1">
    <property type="nucleotide sequence ID" value="NZ_CADBKW010000016.1"/>
</dbReference>
<dbReference type="SUPFAM" id="SSF52218">
    <property type="entry name" value="Flavoproteins"/>
    <property type="match status" value="1"/>
</dbReference>
<dbReference type="InterPro" id="IPR029039">
    <property type="entry name" value="Flavoprotein-like_sf"/>
</dbReference>
<protein>
    <submittedName>
        <fullName evidence="2">Protoporphyrinogen IX oxidase, menaquinone-dependent (Flavodoxin domain)</fullName>
    </submittedName>
</protein>
<dbReference type="InterPro" id="IPR052200">
    <property type="entry name" value="Protoporphyrinogen_IX_DH"/>
</dbReference>
<dbReference type="GO" id="GO:0016651">
    <property type="term" value="F:oxidoreductase activity, acting on NAD(P)H"/>
    <property type="evidence" value="ECO:0007669"/>
    <property type="project" value="UniProtKB-ARBA"/>
</dbReference>
<dbReference type="GO" id="GO:0010181">
    <property type="term" value="F:FMN binding"/>
    <property type="evidence" value="ECO:0007669"/>
    <property type="project" value="InterPro"/>
</dbReference>
<dbReference type="OrthoDB" id="2146857at2"/>
<dbReference type="EMBL" id="FNYK01000008">
    <property type="protein sequence ID" value="SEI52951.1"/>
    <property type="molecule type" value="Genomic_DNA"/>
</dbReference>
<dbReference type="AlphaFoldDB" id="A0A1H6RAV8"/>
<reference evidence="3" key="1">
    <citation type="submission" date="2016-10" db="EMBL/GenBank/DDBJ databases">
        <authorList>
            <person name="Varghese N."/>
        </authorList>
    </citation>
    <scope>NUCLEOTIDE SEQUENCE [LARGE SCALE GENOMIC DNA]</scope>
    <source>
        <strain evidence="3">DSM 20406</strain>
    </source>
</reference>
<accession>A0A1H6RAV8</accession>
<proteinExistence type="predicted"/>
<sequence>MIVILYHSRHGSTAKIARVINSYLEGKAYLMDLEAIEYEKLDCATTIVLGMPIYNGKLDEEMVSFIKCNQPLLIPRHYSIYIVGLQASEFMSFVSAEFDYQLLKDVKVIAGLGGALYFPKLSLAERLSLSVFNKRYPIIPKAHDNTIYENFNNEEIEIFAKKIAHLEATSR</sequence>
<evidence type="ECO:0000313" key="3">
    <source>
        <dbReference type="Proteomes" id="UP000183028"/>
    </source>
</evidence>
<dbReference type="PROSITE" id="PS00201">
    <property type="entry name" value="FLAVODOXIN"/>
    <property type="match status" value="1"/>
</dbReference>
<organism evidence="2 3">
    <name type="scientific">Sharpea azabuensis</name>
    <dbReference type="NCBI Taxonomy" id="322505"/>
    <lineage>
        <taxon>Bacteria</taxon>
        <taxon>Bacillati</taxon>
        <taxon>Bacillota</taxon>
        <taxon>Erysipelotrichia</taxon>
        <taxon>Erysipelotrichales</taxon>
        <taxon>Coprobacillaceae</taxon>
        <taxon>Sharpea</taxon>
    </lineage>
</organism>
<dbReference type="GO" id="GO:0070819">
    <property type="term" value="F:menaquinone-dependent protoporphyrinogen oxidase activity"/>
    <property type="evidence" value="ECO:0007669"/>
    <property type="project" value="TreeGrafter"/>
</dbReference>
<dbReference type="InterPro" id="IPR001226">
    <property type="entry name" value="Flavodoxin_CS"/>
</dbReference>